<dbReference type="InterPro" id="IPR043132">
    <property type="entry name" value="BCAT-like_C"/>
</dbReference>
<dbReference type="EMBL" id="JAPQKN010000001">
    <property type="protein sequence ID" value="KAJ5174680.1"/>
    <property type="molecule type" value="Genomic_DNA"/>
</dbReference>
<comment type="caution">
    <text evidence="1">The sequence shown here is derived from an EMBL/GenBank/DDBJ whole genome shotgun (WGS) entry which is preliminary data.</text>
</comment>
<evidence type="ECO:0008006" key="3">
    <source>
        <dbReference type="Google" id="ProtNLM"/>
    </source>
</evidence>
<accession>A0A9W9LSR6</accession>
<dbReference type="GO" id="GO:0003824">
    <property type="term" value="F:catalytic activity"/>
    <property type="evidence" value="ECO:0007669"/>
    <property type="project" value="InterPro"/>
</dbReference>
<dbReference type="OrthoDB" id="5288718at2759"/>
<dbReference type="AlphaFoldDB" id="A0A9W9LSR6"/>
<dbReference type="InterPro" id="IPR043131">
    <property type="entry name" value="BCAT-like_N"/>
</dbReference>
<dbReference type="SUPFAM" id="SSF56752">
    <property type="entry name" value="D-aminoacid aminotransferase-like PLP-dependent enzymes"/>
    <property type="match status" value="1"/>
</dbReference>
<evidence type="ECO:0000313" key="1">
    <source>
        <dbReference type="EMBL" id="KAJ5174680.1"/>
    </source>
</evidence>
<dbReference type="InterPro" id="IPR001544">
    <property type="entry name" value="Aminotrans_IV"/>
</dbReference>
<dbReference type="Proteomes" id="UP001149163">
    <property type="component" value="Unassembled WGS sequence"/>
</dbReference>
<organism evidence="1 2">
    <name type="scientific">Penicillium canariense</name>
    <dbReference type="NCBI Taxonomy" id="189055"/>
    <lineage>
        <taxon>Eukaryota</taxon>
        <taxon>Fungi</taxon>
        <taxon>Dikarya</taxon>
        <taxon>Ascomycota</taxon>
        <taxon>Pezizomycotina</taxon>
        <taxon>Eurotiomycetes</taxon>
        <taxon>Eurotiomycetidae</taxon>
        <taxon>Eurotiales</taxon>
        <taxon>Aspergillaceae</taxon>
        <taxon>Penicillium</taxon>
    </lineage>
</organism>
<proteinExistence type="predicted"/>
<sequence>MTLLTTNLGPIERTRPCPQLHLQLLCHLSRSFHPFDTTPTFRRGPSRNADTDSYPAPAQSPYYLLPYHRDRLISAAHHFKWASALDFLQQDLESFEEFLDASIPDRDKPWRLRIVVDCNGTASVDVNPTAAIDPLNLLIPSPYTDTQSTIWQVYVDSQSITPSGFTTHKTTARDEYTAARMRAGISSPMETSEVLVVNPDGEIMEGSISTPFFRRRNILKNADKPGPVWMTPPLTSGGNAGTTRRYALTHGFCVEEVITRADLVDGEECWLSNGVRGFMHGVVVLSQ</sequence>
<reference evidence="1" key="2">
    <citation type="journal article" date="2023" name="IMA Fungus">
        <title>Comparative genomic study of the Penicillium genus elucidates a diverse pangenome and 15 lateral gene transfer events.</title>
        <authorList>
            <person name="Petersen C."/>
            <person name="Sorensen T."/>
            <person name="Nielsen M.R."/>
            <person name="Sondergaard T.E."/>
            <person name="Sorensen J.L."/>
            <person name="Fitzpatrick D.A."/>
            <person name="Frisvad J.C."/>
            <person name="Nielsen K.L."/>
        </authorList>
    </citation>
    <scope>NUCLEOTIDE SEQUENCE</scope>
    <source>
        <strain evidence="1">IBT 26290</strain>
    </source>
</reference>
<name>A0A9W9LSR6_9EURO</name>
<protein>
    <recommendedName>
        <fullName evidence="3">Aminodeoxychorismate lyase</fullName>
    </recommendedName>
</protein>
<dbReference type="Pfam" id="PF01063">
    <property type="entry name" value="Aminotran_4"/>
    <property type="match status" value="1"/>
</dbReference>
<gene>
    <name evidence="1" type="ORF">N7482_000557</name>
</gene>
<dbReference type="InterPro" id="IPR036038">
    <property type="entry name" value="Aminotransferase-like"/>
</dbReference>
<dbReference type="GeneID" id="81421858"/>
<evidence type="ECO:0000313" key="2">
    <source>
        <dbReference type="Proteomes" id="UP001149163"/>
    </source>
</evidence>
<dbReference type="Gene3D" id="3.30.470.10">
    <property type="match status" value="1"/>
</dbReference>
<dbReference type="Gene3D" id="3.20.10.10">
    <property type="entry name" value="D-amino Acid Aminotransferase, subunit A, domain 2"/>
    <property type="match status" value="1"/>
</dbReference>
<dbReference type="RefSeq" id="XP_056546288.1">
    <property type="nucleotide sequence ID" value="XM_056682682.1"/>
</dbReference>
<keyword evidence="2" id="KW-1185">Reference proteome</keyword>
<reference evidence="1" key="1">
    <citation type="submission" date="2022-11" db="EMBL/GenBank/DDBJ databases">
        <authorList>
            <person name="Petersen C."/>
        </authorList>
    </citation>
    <scope>NUCLEOTIDE SEQUENCE</scope>
    <source>
        <strain evidence="1">IBT 26290</strain>
    </source>
</reference>